<sequence length="141" mass="15611">MSETPPPAWAVFPKPATNDLTISETEKERIVRVARGCFLGIYVFLRLNLEIFCDFDGLAPVCAGVFTRNEPSQAAKLCPPFPTCSSRFSAVHATVMNKTSLTKAGPISWLIGHMAKVRIIRMKLENHPFTGAYVDLQVVLM</sequence>
<accession>A0AAE0Y1W3</accession>
<comment type="caution">
    <text evidence="1">The sequence shown here is derived from an EMBL/GenBank/DDBJ whole genome shotgun (WGS) entry which is preliminary data.</text>
</comment>
<name>A0AAE0Y1W3_9GAST</name>
<keyword evidence="2" id="KW-1185">Reference proteome</keyword>
<gene>
    <name evidence="1" type="ORF">RRG08_005408</name>
</gene>
<dbReference type="EMBL" id="JAWDGP010007160">
    <property type="protein sequence ID" value="KAK3729035.1"/>
    <property type="molecule type" value="Genomic_DNA"/>
</dbReference>
<protein>
    <submittedName>
        <fullName evidence="1">Uncharacterized protein</fullName>
    </submittedName>
</protein>
<evidence type="ECO:0000313" key="2">
    <source>
        <dbReference type="Proteomes" id="UP001283361"/>
    </source>
</evidence>
<organism evidence="1 2">
    <name type="scientific">Elysia crispata</name>
    <name type="common">lettuce slug</name>
    <dbReference type="NCBI Taxonomy" id="231223"/>
    <lineage>
        <taxon>Eukaryota</taxon>
        <taxon>Metazoa</taxon>
        <taxon>Spiralia</taxon>
        <taxon>Lophotrochozoa</taxon>
        <taxon>Mollusca</taxon>
        <taxon>Gastropoda</taxon>
        <taxon>Heterobranchia</taxon>
        <taxon>Euthyneura</taxon>
        <taxon>Panpulmonata</taxon>
        <taxon>Sacoglossa</taxon>
        <taxon>Placobranchoidea</taxon>
        <taxon>Plakobranchidae</taxon>
        <taxon>Elysia</taxon>
    </lineage>
</organism>
<reference evidence="1" key="1">
    <citation type="journal article" date="2023" name="G3 (Bethesda)">
        <title>A reference genome for the long-term kleptoplast-retaining sea slug Elysia crispata morphotype clarki.</title>
        <authorList>
            <person name="Eastman K.E."/>
            <person name="Pendleton A.L."/>
            <person name="Shaikh M.A."/>
            <person name="Suttiyut T."/>
            <person name="Ogas R."/>
            <person name="Tomko P."/>
            <person name="Gavelis G."/>
            <person name="Widhalm J.R."/>
            <person name="Wisecaver J.H."/>
        </authorList>
    </citation>
    <scope>NUCLEOTIDE SEQUENCE</scope>
    <source>
        <strain evidence="1">ECLA1</strain>
    </source>
</reference>
<evidence type="ECO:0000313" key="1">
    <source>
        <dbReference type="EMBL" id="KAK3729035.1"/>
    </source>
</evidence>
<proteinExistence type="predicted"/>
<dbReference type="Proteomes" id="UP001283361">
    <property type="component" value="Unassembled WGS sequence"/>
</dbReference>
<dbReference type="AlphaFoldDB" id="A0AAE0Y1W3"/>